<dbReference type="InterPro" id="IPR018247">
    <property type="entry name" value="EF_Hand_1_Ca_BS"/>
</dbReference>
<keyword evidence="1" id="KW-0479">Metal-binding</keyword>
<dbReference type="PROSITE" id="PS00018">
    <property type="entry name" value="EF_HAND_1"/>
    <property type="match status" value="3"/>
</dbReference>
<evidence type="ECO:0000259" key="4">
    <source>
        <dbReference type="PROSITE" id="PS50222"/>
    </source>
</evidence>
<sequence length="177" mass="19273">MTASMSKPNVQDRLQRRFQRWDSDDSGSLERSDFEREAASIAQRMGVSTQQAAPLKKALTAMFDDIARDGGANPAGPISRAEYDRAAEVWMGHDENVIRQRMRPMVEAIVSMADKDGSGTIDRKEFVAWISAVGAGDGQAGDAFDSIDTNGNGSLSADEVLQACVDFHLGRSTFELL</sequence>
<dbReference type="CDD" id="cd00051">
    <property type="entry name" value="EFh"/>
    <property type="match status" value="1"/>
</dbReference>
<evidence type="ECO:0000256" key="3">
    <source>
        <dbReference type="SAM" id="MobiDB-lite"/>
    </source>
</evidence>
<proteinExistence type="predicted"/>
<dbReference type="SUPFAM" id="SSF47473">
    <property type="entry name" value="EF-hand"/>
    <property type="match status" value="1"/>
</dbReference>
<protein>
    <submittedName>
        <fullName evidence="5">EF-hand domain-containing protein</fullName>
    </submittedName>
</protein>
<comment type="caution">
    <text evidence="5">The sequence shown here is derived from an EMBL/GenBank/DDBJ whole genome shotgun (WGS) entry which is preliminary data.</text>
</comment>
<feature type="domain" description="EF-hand" evidence="4">
    <location>
        <begin position="101"/>
        <end position="136"/>
    </location>
</feature>
<gene>
    <name evidence="5" type="ORF">JT362_03275</name>
</gene>
<dbReference type="Proteomes" id="UP001156441">
    <property type="component" value="Unassembled WGS sequence"/>
</dbReference>
<reference evidence="5 6" key="1">
    <citation type="submission" date="2021-02" db="EMBL/GenBank/DDBJ databases">
        <title>Actinophytocola xerophila sp. nov., isolated from soil of cotton cropping field.</title>
        <authorList>
            <person name="Huang R."/>
            <person name="Chen X."/>
            <person name="Ge X."/>
            <person name="Liu W."/>
        </authorList>
    </citation>
    <scope>NUCLEOTIDE SEQUENCE [LARGE SCALE GENOMIC DNA]</scope>
    <source>
        <strain evidence="5 6">S1-96</strain>
    </source>
</reference>
<feature type="compositionally biased region" description="Basic and acidic residues" evidence="3">
    <location>
        <begin position="13"/>
        <end position="35"/>
    </location>
</feature>
<dbReference type="PROSITE" id="PS50222">
    <property type="entry name" value="EF_HAND_2"/>
    <property type="match status" value="2"/>
</dbReference>
<feature type="region of interest" description="Disordered" evidence="3">
    <location>
        <begin position="1"/>
        <end position="35"/>
    </location>
</feature>
<organism evidence="5 6">
    <name type="scientific">Actinophytocola gossypii</name>
    <dbReference type="NCBI Taxonomy" id="2812003"/>
    <lineage>
        <taxon>Bacteria</taxon>
        <taxon>Bacillati</taxon>
        <taxon>Actinomycetota</taxon>
        <taxon>Actinomycetes</taxon>
        <taxon>Pseudonocardiales</taxon>
        <taxon>Pseudonocardiaceae</taxon>
    </lineage>
</organism>
<evidence type="ECO:0000256" key="2">
    <source>
        <dbReference type="ARBA" id="ARBA00022737"/>
    </source>
</evidence>
<keyword evidence="2" id="KW-0677">Repeat</keyword>
<evidence type="ECO:0000313" key="6">
    <source>
        <dbReference type="Proteomes" id="UP001156441"/>
    </source>
</evidence>
<dbReference type="EMBL" id="JAFFZE010000004">
    <property type="protein sequence ID" value="MCT2582146.1"/>
    <property type="molecule type" value="Genomic_DNA"/>
</dbReference>
<dbReference type="Pfam" id="PF13405">
    <property type="entry name" value="EF-hand_6"/>
    <property type="match status" value="1"/>
</dbReference>
<evidence type="ECO:0000256" key="1">
    <source>
        <dbReference type="ARBA" id="ARBA00022723"/>
    </source>
</evidence>
<name>A0ABT2J377_9PSEU</name>
<dbReference type="Pfam" id="PF13499">
    <property type="entry name" value="EF-hand_7"/>
    <property type="match status" value="1"/>
</dbReference>
<evidence type="ECO:0000313" key="5">
    <source>
        <dbReference type="EMBL" id="MCT2582146.1"/>
    </source>
</evidence>
<dbReference type="Gene3D" id="1.10.238.10">
    <property type="entry name" value="EF-hand"/>
    <property type="match status" value="1"/>
</dbReference>
<dbReference type="PANTHER" id="PTHR45942">
    <property type="entry name" value="PROTEIN PHOSPATASE 3 REGULATORY SUBUNIT B ALPHA ISOFORM TYPE 1"/>
    <property type="match status" value="1"/>
</dbReference>
<dbReference type="InterPro" id="IPR002048">
    <property type="entry name" value="EF_hand_dom"/>
</dbReference>
<keyword evidence="6" id="KW-1185">Reference proteome</keyword>
<dbReference type="InterPro" id="IPR011992">
    <property type="entry name" value="EF-hand-dom_pair"/>
</dbReference>
<dbReference type="SMART" id="SM00054">
    <property type="entry name" value="EFh"/>
    <property type="match status" value="3"/>
</dbReference>
<dbReference type="RefSeq" id="WP_260189496.1">
    <property type="nucleotide sequence ID" value="NZ_JAFFZE010000004.1"/>
</dbReference>
<feature type="domain" description="EF-hand" evidence="4">
    <location>
        <begin position="142"/>
        <end position="170"/>
    </location>
</feature>
<accession>A0ABT2J377</accession>